<dbReference type="PRINTS" id="PR00449">
    <property type="entry name" value="RASTRNSFRMNG"/>
</dbReference>
<evidence type="ECO:0000256" key="5">
    <source>
        <dbReference type="ARBA" id="ARBA00022927"/>
    </source>
</evidence>
<keyword evidence="5" id="KW-0653">Protein transport</keyword>
<feature type="binding site" evidence="9">
    <location>
        <begin position="672"/>
        <end position="675"/>
    </location>
    <ligand>
        <name>GTP</name>
        <dbReference type="ChEBI" id="CHEBI:37565"/>
    </ligand>
</feature>
<comment type="subcellular location">
    <subcellularLocation>
        <location evidence="1">Golgi apparatus</location>
    </subcellularLocation>
</comment>
<dbReference type="GO" id="GO:0003924">
    <property type="term" value="F:GTPase activity"/>
    <property type="evidence" value="ECO:0007669"/>
    <property type="project" value="InterPro"/>
</dbReference>
<dbReference type="Proteomes" id="UP000011083">
    <property type="component" value="Unassembled WGS sequence"/>
</dbReference>
<dbReference type="EMBL" id="KB007920">
    <property type="protein sequence ID" value="ELR20372.1"/>
    <property type="molecule type" value="Genomic_DNA"/>
</dbReference>
<proteinExistence type="inferred from homology"/>
<sequence length="738" mass="81049">MKQQCQYESNFPIITFNHRPLSKDCRPLVEVSGQAVVGRGWRFSPADVQQLPAELETGTLWPLVCAAARRGPGGVPQGKAGDGDGWDALAALDWFQRVKELDLRPFLAVYNQSQRGLAVVERLKMANLGPESIVLDGLSLPDSTDTEDGYSLAGSRYVDTLRSLSLHKAKLSHSFVVHGLAALTNLQELNLSETGITDKELLALSGLTRLERLQLRSCNITDCGLAALAKMPLTTLDLEGNPRLFDFSLSASLPLNFGDRRVLMIGLDGAGKTALLCLWHQREKVNTVPTIGFNVEKIASEHASHVVWDVGGQERIRPLWSGRSLLNVFQSEEMPNGVALVVIATWQDVPGAASPAEVEKAMDIEKLMRESRRKPSSCVVMGASPSMEETELRAPLRYMDSLAQNAIIQSQIVERVEHLRPLAPTLTSLSLGKTNITGQGLAHLTYLTRLEHLKFRNGTINDPLTFSGMPWLKKLNLRGCSILGQVIPTLGCMGQSWSLSICARSIRQATLQTTNPLSLLELIVECGDGEEGLGLFPPGFNIRNKKKKESDGAGQQGDASSKHRSVMLGLGNSGKTTLLYREKLGEVVTTMPTIGFNVETLWYPRLDANITMWDVGGQRKLRSLWRHYWNEDQQSLVWVVDASDREQLPESKQELHRELANNRDAFLLVLANKCDLPNIMPLEEISQGLDLAGLGNPYILHECSATTGVGVTEALHMLAAQLNKMAPTASEKGPVLLD</sequence>
<name>L8H553_ACACF</name>
<keyword evidence="4" id="KW-0931">ER-Golgi transport</keyword>
<organism evidence="12 13">
    <name type="scientific">Acanthamoeba castellanii (strain ATCC 30010 / Neff)</name>
    <dbReference type="NCBI Taxonomy" id="1257118"/>
    <lineage>
        <taxon>Eukaryota</taxon>
        <taxon>Amoebozoa</taxon>
        <taxon>Discosea</taxon>
        <taxon>Longamoebia</taxon>
        <taxon>Centramoebida</taxon>
        <taxon>Acanthamoebidae</taxon>
        <taxon>Acanthamoeba</taxon>
    </lineage>
</organism>
<dbReference type="KEGG" id="acan:ACA1_186700"/>
<feature type="binding site" evidence="10">
    <location>
        <position position="593"/>
    </location>
    <ligand>
        <name>Mg(2+)</name>
        <dbReference type="ChEBI" id="CHEBI:18420"/>
    </ligand>
</feature>
<gene>
    <name evidence="12" type="ORF">ACA1_186700</name>
</gene>
<reference evidence="12 13" key="1">
    <citation type="journal article" date="2013" name="Genome Biol.">
        <title>Genome of Acanthamoeba castellanii highlights extensive lateral gene transfer and early evolution of tyrosine kinase signaling.</title>
        <authorList>
            <person name="Clarke M."/>
            <person name="Lohan A.J."/>
            <person name="Liu B."/>
            <person name="Lagkouvardos I."/>
            <person name="Roy S."/>
            <person name="Zafar N."/>
            <person name="Bertelli C."/>
            <person name="Schilde C."/>
            <person name="Kianianmomeni A."/>
            <person name="Burglin T.R."/>
            <person name="Frech C."/>
            <person name="Turcotte B."/>
            <person name="Kopec K.O."/>
            <person name="Synnott J.M."/>
            <person name="Choo C."/>
            <person name="Paponov I."/>
            <person name="Finkler A."/>
            <person name="Soon Heng Tan C."/>
            <person name="Hutchins A.P."/>
            <person name="Weinmeier T."/>
            <person name="Rattei T."/>
            <person name="Chu J.S."/>
            <person name="Gimenez G."/>
            <person name="Irimia M."/>
            <person name="Rigden D.J."/>
            <person name="Fitzpatrick D.A."/>
            <person name="Lorenzo-Morales J."/>
            <person name="Bateman A."/>
            <person name="Chiu C.H."/>
            <person name="Tang P."/>
            <person name="Hegemann P."/>
            <person name="Fromm H."/>
            <person name="Raoult D."/>
            <person name="Greub G."/>
            <person name="Miranda-Saavedra D."/>
            <person name="Chen N."/>
            <person name="Nash P."/>
            <person name="Ginger M.L."/>
            <person name="Horn M."/>
            <person name="Schaap P."/>
            <person name="Caler L."/>
            <person name="Loftus B."/>
        </authorList>
    </citation>
    <scope>NUCLEOTIDE SEQUENCE [LARGE SCALE GENOMIC DNA]</scope>
    <source>
        <strain evidence="12 13">Neff</strain>
    </source>
</reference>
<dbReference type="Gene3D" id="3.40.50.300">
    <property type="entry name" value="P-loop containing nucleotide triphosphate hydrolases"/>
    <property type="match status" value="2"/>
</dbReference>
<evidence type="ECO:0000256" key="4">
    <source>
        <dbReference type="ARBA" id="ARBA00022892"/>
    </source>
</evidence>
<evidence type="ECO:0000313" key="13">
    <source>
        <dbReference type="Proteomes" id="UP000011083"/>
    </source>
</evidence>
<evidence type="ECO:0000256" key="10">
    <source>
        <dbReference type="PIRSR" id="PIRSR606689-2"/>
    </source>
</evidence>
<evidence type="ECO:0000256" key="1">
    <source>
        <dbReference type="ARBA" id="ARBA00004555"/>
    </source>
</evidence>
<feature type="binding site" evidence="9">
    <location>
        <begin position="569"/>
        <end position="576"/>
    </location>
    <ligand>
        <name>GTP</name>
        <dbReference type="ChEBI" id="CHEBI:37565"/>
    </ligand>
</feature>
<evidence type="ECO:0000256" key="7">
    <source>
        <dbReference type="ARBA" id="ARBA00023134"/>
    </source>
</evidence>
<dbReference type="NCBIfam" id="TIGR00231">
    <property type="entry name" value="small_GTP"/>
    <property type="match status" value="1"/>
</dbReference>
<keyword evidence="5" id="KW-0813">Transport</keyword>
<dbReference type="Pfam" id="PF00560">
    <property type="entry name" value="LRR_1"/>
    <property type="match status" value="1"/>
</dbReference>
<keyword evidence="6" id="KW-0333">Golgi apparatus</keyword>
<feature type="binding site" evidence="9">
    <location>
        <position position="617"/>
    </location>
    <ligand>
        <name>GTP</name>
        <dbReference type="ChEBI" id="CHEBI:37565"/>
    </ligand>
</feature>
<dbReference type="SUPFAM" id="SSF52047">
    <property type="entry name" value="RNI-like"/>
    <property type="match status" value="1"/>
</dbReference>
<evidence type="ECO:0000256" key="8">
    <source>
        <dbReference type="ARBA" id="ARBA00059050"/>
    </source>
</evidence>
<keyword evidence="13" id="KW-1185">Reference proteome</keyword>
<dbReference type="PANTHER" id="PTHR11711">
    <property type="entry name" value="ADP RIBOSYLATION FACTOR-RELATED"/>
    <property type="match status" value="1"/>
</dbReference>
<dbReference type="Gene3D" id="3.80.10.10">
    <property type="entry name" value="Ribonuclease Inhibitor"/>
    <property type="match status" value="2"/>
</dbReference>
<dbReference type="SMART" id="SM00178">
    <property type="entry name" value="SAR"/>
    <property type="match status" value="1"/>
</dbReference>
<dbReference type="GO" id="GO:0046872">
    <property type="term" value="F:metal ion binding"/>
    <property type="evidence" value="ECO:0007669"/>
    <property type="project" value="UniProtKB-KW"/>
</dbReference>
<dbReference type="Pfam" id="PF00025">
    <property type="entry name" value="Arf"/>
    <property type="match status" value="2"/>
</dbReference>
<comment type="similarity">
    <text evidence="2">Belongs to the small GTPase superfamily. Arf family.</text>
</comment>
<dbReference type="InterPro" id="IPR032675">
    <property type="entry name" value="LRR_dom_sf"/>
</dbReference>
<dbReference type="FunFam" id="3.40.50.300:FF:000412">
    <property type="entry name" value="ADP-ribosylation factor 1"/>
    <property type="match status" value="1"/>
</dbReference>
<dbReference type="SMART" id="SM00177">
    <property type="entry name" value="ARF"/>
    <property type="match status" value="2"/>
</dbReference>
<dbReference type="VEuPathDB" id="AmoebaDB:ACA1_186700"/>
<dbReference type="GO" id="GO:0005794">
    <property type="term" value="C:Golgi apparatus"/>
    <property type="evidence" value="ECO:0007669"/>
    <property type="project" value="UniProtKB-SubCell"/>
</dbReference>
<dbReference type="Pfam" id="PF13516">
    <property type="entry name" value="LRR_6"/>
    <property type="match status" value="2"/>
</dbReference>
<dbReference type="GeneID" id="14921226"/>
<feature type="region of interest" description="Disordered" evidence="11">
    <location>
        <begin position="546"/>
        <end position="566"/>
    </location>
</feature>
<dbReference type="InterPro" id="IPR027417">
    <property type="entry name" value="P-loop_NTPase"/>
</dbReference>
<dbReference type="CDD" id="cd00878">
    <property type="entry name" value="Arf_Arl"/>
    <property type="match status" value="1"/>
</dbReference>
<keyword evidence="10" id="KW-0460">Magnesium</keyword>
<comment type="function">
    <text evidence="8">GTP-binding protein that may be involved in protein trafficking. May modulate vesicle budding and uncoating within the Golgi apparatus.</text>
</comment>
<evidence type="ECO:0000256" key="3">
    <source>
        <dbReference type="ARBA" id="ARBA00022741"/>
    </source>
</evidence>
<keyword evidence="3 9" id="KW-0547">Nucleotide-binding</keyword>
<dbReference type="SUPFAM" id="SSF52540">
    <property type="entry name" value="P-loop containing nucleoside triphosphate hydrolases"/>
    <property type="match status" value="2"/>
</dbReference>
<evidence type="ECO:0000256" key="2">
    <source>
        <dbReference type="ARBA" id="ARBA00010290"/>
    </source>
</evidence>
<keyword evidence="7 9" id="KW-0342">GTP-binding</keyword>
<dbReference type="InterPro" id="IPR006689">
    <property type="entry name" value="Small_GTPase_ARF/SAR"/>
</dbReference>
<dbReference type="PROSITE" id="PS51417">
    <property type="entry name" value="ARF"/>
    <property type="match status" value="1"/>
</dbReference>
<dbReference type="RefSeq" id="XP_004342566.1">
    <property type="nucleotide sequence ID" value="XM_004342517.1"/>
</dbReference>
<evidence type="ECO:0000313" key="12">
    <source>
        <dbReference type="EMBL" id="ELR20372.1"/>
    </source>
</evidence>
<dbReference type="GO" id="GO:0016192">
    <property type="term" value="P:vesicle-mediated transport"/>
    <property type="evidence" value="ECO:0007669"/>
    <property type="project" value="UniProtKB-KW"/>
</dbReference>
<dbReference type="GO" id="GO:0015031">
    <property type="term" value="P:protein transport"/>
    <property type="evidence" value="ECO:0007669"/>
    <property type="project" value="UniProtKB-KW"/>
</dbReference>
<protein>
    <submittedName>
        <fullName evidence="12">ADPribosylation factor subfamily protein</fullName>
    </submittedName>
</protein>
<dbReference type="STRING" id="1257118.L8H553"/>
<accession>L8H553</accession>
<dbReference type="InterPro" id="IPR001611">
    <property type="entry name" value="Leu-rich_rpt"/>
</dbReference>
<dbReference type="SMART" id="SM00175">
    <property type="entry name" value="RAB"/>
    <property type="match status" value="1"/>
</dbReference>
<evidence type="ECO:0000256" key="11">
    <source>
        <dbReference type="SAM" id="MobiDB-lite"/>
    </source>
</evidence>
<feature type="binding site" evidence="10">
    <location>
        <position position="576"/>
    </location>
    <ligand>
        <name>Mg(2+)</name>
        <dbReference type="ChEBI" id="CHEBI:18420"/>
    </ligand>
</feature>
<dbReference type="OrthoDB" id="2011769at2759"/>
<dbReference type="InterPro" id="IPR005225">
    <property type="entry name" value="Small_GTP-bd"/>
</dbReference>
<keyword evidence="10" id="KW-0479">Metal-binding</keyword>
<dbReference type="GO" id="GO:0005525">
    <property type="term" value="F:GTP binding"/>
    <property type="evidence" value="ECO:0007669"/>
    <property type="project" value="UniProtKB-KW"/>
</dbReference>
<evidence type="ECO:0000256" key="9">
    <source>
        <dbReference type="PIRSR" id="PIRSR606689-1"/>
    </source>
</evidence>
<dbReference type="GO" id="GO:0030010">
    <property type="term" value="P:establishment of cell polarity"/>
    <property type="evidence" value="ECO:0007669"/>
    <property type="project" value="UniProtKB-ARBA"/>
</dbReference>
<evidence type="ECO:0000256" key="6">
    <source>
        <dbReference type="ARBA" id="ARBA00023034"/>
    </source>
</evidence>
<dbReference type="InterPro" id="IPR024156">
    <property type="entry name" value="Small_GTPase_ARF"/>
</dbReference>
<dbReference type="AlphaFoldDB" id="L8H553"/>